<dbReference type="Pfam" id="PF14604">
    <property type="entry name" value="SH3_9"/>
    <property type="match status" value="2"/>
</dbReference>
<dbReference type="OMA" id="SKXKPKK"/>
<evidence type="ECO:0000313" key="6">
    <source>
        <dbReference type="EMBL" id="ESN90375.1"/>
    </source>
</evidence>
<dbReference type="STRING" id="6412.T1G9C4"/>
<dbReference type="InterPro" id="IPR050384">
    <property type="entry name" value="Endophilin_SH3RF"/>
</dbReference>
<dbReference type="eggNOG" id="KOG4348">
    <property type="taxonomic scope" value="Eukaryota"/>
</dbReference>
<evidence type="ECO:0000313" key="7">
    <source>
        <dbReference type="EnsemblMetazoa" id="HelroP96485"/>
    </source>
</evidence>
<feature type="region of interest" description="Disordered" evidence="4">
    <location>
        <begin position="314"/>
        <end position="367"/>
    </location>
</feature>
<feature type="domain" description="SH3" evidence="5">
    <location>
        <begin position="1"/>
        <end position="57"/>
    </location>
</feature>
<dbReference type="SUPFAM" id="SSF50044">
    <property type="entry name" value="SH3-domain"/>
    <property type="match status" value="3"/>
</dbReference>
<reference evidence="6 8" key="2">
    <citation type="journal article" date="2013" name="Nature">
        <title>Insights into bilaterian evolution from three spiralian genomes.</title>
        <authorList>
            <person name="Simakov O."/>
            <person name="Marletaz F."/>
            <person name="Cho S.J."/>
            <person name="Edsinger-Gonzales E."/>
            <person name="Havlak P."/>
            <person name="Hellsten U."/>
            <person name="Kuo D.H."/>
            <person name="Larsson T."/>
            <person name="Lv J."/>
            <person name="Arendt D."/>
            <person name="Savage R."/>
            <person name="Osoegawa K."/>
            <person name="de Jong P."/>
            <person name="Grimwood J."/>
            <person name="Chapman J.A."/>
            <person name="Shapiro H."/>
            <person name="Aerts A."/>
            <person name="Otillar R.P."/>
            <person name="Terry A.Y."/>
            <person name="Boore J.L."/>
            <person name="Grigoriev I.V."/>
            <person name="Lindberg D.R."/>
            <person name="Seaver E.C."/>
            <person name="Weisblat D.A."/>
            <person name="Putnam N.H."/>
            <person name="Rokhsar D.S."/>
        </authorList>
    </citation>
    <scope>NUCLEOTIDE SEQUENCE</scope>
</reference>
<dbReference type="CDD" id="cd11874">
    <property type="entry name" value="SH3_CD2AP-like_2"/>
    <property type="match status" value="1"/>
</dbReference>
<feature type="domain" description="SH3" evidence="5">
    <location>
        <begin position="97"/>
        <end position="156"/>
    </location>
</feature>
<dbReference type="Gene3D" id="2.30.30.40">
    <property type="entry name" value="SH3 Domains"/>
    <property type="match status" value="3"/>
</dbReference>
<dbReference type="RefSeq" id="XP_009031321.1">
    <property type="nucleotide sequence ID" value="XM_009033073.1"/>
</dbReference>
<dbReference type="HOGENOM" id="CLU_024255_2_0_1"/>
<dbReference type="Pfam" id="PF00018">
    <property type="entry name" value="SH3_1"/>
    <property type="match status" value="1"/>
</dbReference>
<keyword evidence="3" id="KW-0175">Coiled coil</keyword>
<gene>
    <name evidence="7" type="primary">20217671</name>
    <name evidence="6" type="ORF">HELRODRAFT_96485</name>
</gene>
<dbReference type="PANTHER" id="PTHR14167:SF116">
    <property type="entry name" value="CAP, ISOFORM AC"/>
    <property type="match status" value="1"/>
</dbReference>
<keyword evidence="1 2" id="KW-0728">SH3 domain</keyword>
<proteinExistence type="predicted"/>
<organism evidence="7 8">
    <name type="scientific">Helobdella robusta</name>
    <name type="common">Californian leech</name>
    <dbReference type="NCBI Taxonomy" id="6412"/>
    <lineage>
        <taxon>Eukaryota</taxon>
        <taxon>Metazoa</taxon>
        <taxon>Spiralia</taxon>
        <taxon>Lophotrochozoa</taxon>
        <taxon>Annelida</taxon>
        <taxon>Clitellata</taxon>
        <taxon>Hirudinea</taxon>
        <taxon>Rhynchobdellida</taxon>
        <taxon>Glossiphoniidae</taxon>
        <taxon>Helobdella</taxon>
    </lineage>
</organism>
<dbReference type="InterPro" id="IPR036028">
    <property type="entry name" value="SH3-like_dom_sf"/>
</dbReference>
<name>T1G9C4_HELRO</name>
<dbReference type="PRINTS" id="PR00452">
    <property type="entry name" value="SH3DOMAIN"/>
</dbReference>
<reference evidence="7" key="3">
    <citation type="submission" date="2015-06" db="UniProtKB">
        <authorList>
            <consortium name="EnsemblMetazoa"/>
        </authorList>
    </citation>
    <scope>IDENTIFICATION</scope>
</reference>
<dbReference type="GO" id="GO:0016477">
    <property type="term" value="P:cell migration"/>
    <property type="evidence" value="ECO:0000318"/>
    <property type="project" value="GO_Central"/>
</dbReference>
<evidence type="ECO:0000256" key="2">
    <source>
        <dbReference type="PROSITE-ProRule" id="PRU00192"/>
    </source>
</evidence>
<dbReference type="GeneID" id="20217671"/>
<evidence type="ECO:0000259" key="5">
    <source>
        <dbReference type="PROSITE" id="PS50002"/>
    </source>
</evidence>
<feature type="coiled-coil region" evidence="3">
    <location>
        <begin position="434"/>
        <end position="479"/>
    </location>
</feature>
<accession>T1G9C4</accession>
<sequence length="501" mass="55645">MDVIVEYEYVAQEPDELNLKVGDIITNVTKVQEGWCEGILNGKKGFFPDNFVKEYKENKKPEKPKDLPQKRASGVTDIKNRLNSVINNPPPVFAVPQKKKKARALFAYVAQNDDELNLEVGQIVEILKQEEPGWYEGKLNGQTGVFPSNFVELIDSEADVQEPYDAPEIKGRKVIGVGFGPNLFNNEQILLKPTNRGPLSAGASTRPNNVLNNISSNVSSNVPTAMPPVLESRKQAASPPVTRDDKSVAVLKAKALFAYKAENPDELSLTPGDIIVVLDRNLEDAGWWKGDCNGNVGVFPDNFVQLLPPEEQKPKKVVENTSKPFPAVPTSKPKLKNEFKSSFKSPSQPCEAGEPIKSEPPSKVLPDKIAQKRPQAFIPHKEQPKDEKPIMKQAQPPAASRKEELHSLPVIPPTTSHLPLQPGKQAPAATTAAVAVTNEMFADLQRNVEHLKEQLDRMKKDHEKTLLDLMGEIDEEKKTRYNMQVEMDRLRKLISSSVINS</sequence>
<reference evidence="8" key="1">
    <citation type="submission" date="2012-12" db="EMBL/GenBank/DDBJ databases">
        <authorList>
            <person name="Hellsten U."/>
            <person name="Grimwood J."/>
            <person name="Chapman J.A."/>
            <person name="Shapiro H."/>
            <person name="Aerts A."/>
            <person name="Otillar R.P."/>
            <person name="Terry A.Y."/>
            <person name="Boore J.L."/>
            <person name="Simakov O."/>
            <person name="Marletaz F."/>
            <person name="Cho S.-J."/>
            <person name="Edsinger-Gonzales E."/>
            <person name="Havlak P."/>
            <person name="Kuo D.-H."/>
            <person name="Larsson T."/>
            <person name="Lv J."/>
            <person name="Arendt D."/>
            <person name="Savage R."/>
            <person name="Osoegawa K."/>
            <person name="de Jong P."/>
            <person name="Lindberg D.R."/>
            <person name="Seaver E.C."/>
            <person name="Weisblat D.A."/>
            <person name="Putnam N.H."/>
            <person name="Grigoriev I.V."/>
            <person name="Rokhsar D.S."/>
        </authorList>
    </citation>
    <scope>NUCLEOTIDE SEQUENCE</scope>
</reference>
<dbReference type="EMBL" id="KB097753">
    <property type="protein sequence ID" value="ESN90375.1"/>
    <property type="molecule type" value="Genomic_DNA"/>
</dbReference>
<dbReference type="CDD" id="cd11873">
    <property type="entry name" value="SH3_CD2AP-like_1"/>
    <property type="match status" value="1"/>
</dbReference>
<dbReference type="EnsemblMetazoa" id="HelroT96485">
    <property type="protein sequence ID" value="HelroP96485"/>
    <property type="gene ID" value="HelroG96485"/>
</dbReference>
<protein>
    <recommendedName>
        <fullName evidence="5">SH3 domain-containing protein</fullName>
    </recommendedName>
</protein>
<evidence type="ECO:0000313" key="8">
    <source>
        <dbReference type="Proteomes" id="UP000015101"/>
    </source>
</evidence>
<evidence type="ECO:0000256" key="1">
    <source>
        <dbReference type="ARBA" id="ARBA00022443"/>
    </source>
</evidence>
<dbReference type="PROSITE" id="PS50002">
    <property type="entry name" value="SH3"/>
    <property type="match status" value="3"/>
</dbReference>
<dbReference type="InterPro" id="IPR001452">
    <property type="entry name" value="SH3_domain"/>
</dbReference>
<dbReference type="OrthoDB" id="10255964at2759"/>
<dbReference type="CTD" id="20217671"/>
<dbReference type="AlphaFoldDB" id="T1G9C4"/>
<feature type="domain" description="SH3" evidence="5">
    <location>
        <begin position="248"/>
        <end position="309"/>
    </location>
</feature>
<dbReference type="SMART" id="SM00326">
    <property type="entry name" value="SH3"/>
    <property type="match status" value="3"/>
</dbReference>
<dbReference type="FunFam" id="2.30.30.40:FF:000072">
    <property type="entry name" value="Unconventional Myosin IB"/>
    <property type="match status" value="1"/>
</dbReference>
<dbReference type="GO" id="GO:0007015">
    <property type="term" value="P:actin filament organization"/>
    <property type="evidence" value="ECO:0000318"/>
    <property type="project" value="GO_Central"/>
</dbReference>
<keyword evidence="8" id="KW-1185">Reference proteome</keyword>
<dbReference type="Proteomes" id="UP000015101">
    <property type="component" value="Unassembled WGS sequence"/>
</dbReference>
<dbReference type="PRINTS" id="PR00499">
    <property type="entry name" value="P67PHOX"/>
</dbReference>
<dbReference type="EMBL" id="AMQM01002245">
    <property type="status" value="NOT_ANNOTATED_CDS"/>
    <property type="molecule type" value="Genomic_DNA"/>
</dbReference>
<dbReference type="InParanoid" id="T1G9C4"/>
<dbReference type="PANTHER" id="PTHR14167">
    <property type="entry name" value="SH3 DOMAIN-CONTAINING"/>
    <property type="match status" value="1"/>
</dbReference>
<evidence type="ECO:0000256" key="3">
    <source>
        <dbReference type="SAM" id="Coils"/>
    </source>
</evidence>
<dbReference type="KEGG" id="hro:HELRODRAFT_96485"/>
<evidence type="ECO:0000256" key="4">
    <source>
        <dbReference type="SAM" id="MobiDB-lite"/>
    </source>
</evidence>